<dbReference type="SUPFAM" id="SSF55729">
    <property type="entry name" value="Acyl-CoA N-acyltransferases (Nat)"/>
    <property type="match status" value="1"/>
</dbReference>
<dbReference type="PANTHER" id="PTHR43877:SF2">
    <property type="entry name" value="AMINOALKYLPHOSPHONATE N-ACETYLTRANSFERASE-RELATED"/>
    <property type="match status" value="1"/>
</dbReference>
<dbReference type="RefSeq" id="WP_074204232.1">
    <property type="nucleotide sequence ID" value="NZ_FSQW01000001.1"/>
</dbReference>
<dbReference type="InterPro" id="IPR016181">
    <property type="entry name" value="Acyl_CoA_acyltransferase"/>
</dbReference>
<dbReference type="PROSITE" id="PS51186">
    <property type="entry name" value="GNAT"/>
    <property type="match status" value="1"/>
</dbReference>
<evidence type="ECO:0000313" key="5">
    <source>
        <dbReference type="Proteomes" id="UP000185192"/>
    </source>
</evidence>
<dbReference type="PANTHER" id="PTHR43877">
    <property type="entry name" value="AMINOALKYLPHOSPHONATE N-ACETYLTRANSFERASE-RELATED-RELATED"/>
    <property type="match status" value="1"/>
</dbReference>
<dbReference type="Pfam" id="PF13508">
    <property type="entry name" value="Acetyltransf_7"/>
    <property type="match status" value="1"/>
</dbReference>
<keyword evidence="5" id="KW-1185">Reference proteome</keyword>
<evidence type="ECO:0000256" key="2">
    <source>
        <dbReference type="ARBA" id="ARBA00023315"/>
    </source>
</evidence>
<accession>A0A1N6CZ43</accession>
<dbReference type="InterPro" id="IPR000182">
    <property type="entry name" value="GNAT_dom"/>
</dbReference>
<dbReference type="Proteomes" id="UP000185192">
    <property type="component" value="Unassembled WGS sequence"/>
</dbReference>
<dbReference type="EMBL" id="FSQW01000001">
    <property type="protein sequence ID" value="SIN63830.1"/>
    <property type="molecule type" value="Genomic_DNA"/>
</dbReference>
<name>A0A1N6CZ43_9SPHN</name>
<dbReference type="CDD" id="cd04301">
    <property type="entry name" value="NAT_SF"/>
    <property type="match status" value="1"/>
</dbReference>
<keyword evidence="4" id="KW-0689">Ribosomal protein</keyword>
<dbReference type="STRING" id="1123272.SAMN02745824_1300"/>
<evidence type="ECO:0000313" key="4">
    <source>
        <dbReference type="EMBL" id="SIN63830.1"/>
    </source>
</evidence>
<protein>
    <submittedName>
        <fullName evidence="4">Ribosomal protein S18 acetylase RimI</fullName>
    </submittedName>
</protein>
<gene>
    <name evidence="4" type="ORF">SAMN02745824_1300</name>
</gene>
<evidence type="ECO:0000256" key="1">
    <source>
        <dbReference type="ARBA" id="ARBA00022679"/>
    </source>
</evidence>
<keyword evidence="2" id="KW-0012">Acyltransferase</keyword>
<dbReference type="Gene3D" id="3.40.630.30">
    <property type="match status" value="1"/>
</dbReference>
<keyword evidence="4" id="KW-0687">Ribonucleoprotein</keyword>
<dbReference type="GO" id="GO:0016747">
    <property type="term" value="F:acyltransferase activity, transferring groups other than amino-acyl groups"/>
    <property type="evidence" value="ECO:0007669"/>
    <property type="project" value="InterPro"/>
</dbReference>
<evidence type="ECO:0000259" key="3">
    <source>
        <dbReference type="PROSITE" id="PS51186"/>
    </source>
</evidence>
<sequence>MTRHTPIRPAVAEDLPALKHIIEATEMFPPELLGPMMTGFLEGSADREFWNVHGRSRPDAVAFYRPEEMTEGTWNLLLLAVDPASHGRGIGAAMLDHVEQHLSGLGERILLVETSGTPDFANTRTFYRKCGYVEEARVRDYYADGDDKVIFRKRLHR</sequence>
<reference evidence="5" key="1">
    <citation type="submission" date="2016-11" db="EMBL/GenBank/DDBJ databases">
        <authorList>
            <person name="Varghese N."/>
            <person name="Submissions S."/>
        </authorList>
    </citation>
    <scope>NUCLEOTIDE SEQUENCE [LARGE SCALE GENOMIC DNA]</scope>
    <source>
        <strain evidence="5">DSM 22363</strain>
    </source>
</reference>
<proteinExistence type="predicted"/>
<dbReference type="GO" id="GO:0005840">
    <property type="term" value="C:ribosome"/>
    <property type="evidence" value="ECO:0007669"/>
    <property type="project" value="UniProtKB-KW"/>
</dbReference>
<dbReference type="OrthoDB" id="9803233at2"/>
<dbReference type="AlphaFoldDB" id="A0A1N6CZ43"/>
<organism evidence="4 5">
    <name type="scientific">Parasphingorhabdus marina DSM 22363</name>
    <dbReference type="NCBI Taxonomy" id="1123272"/>
    <lineage>
        <taxon>Bacteria</taxon>
        <taxon>Pseudomonadati</taxon>
        <taxon>Pseudomonadota</taxon>
        <taxon>Alphaproteobacteria</taxon>
        <taxon>Sphingomonadales</taxon>
        <taxon>Sphingomonadaceae</taxon>
        <taxon>Parasphingorhabdus</taxon>
    </lineage>
</organism>
<keyword evidence="1" id="KW-0808">Transferase</keyword>
<dbReference type="InterPro" id="IPR050832">
    <property type="entry name" value="Bact_Acetyltransf"/>
</dbReference>
<feature type="domain" description="N-acetyltransferase" evidence="3">
    <location>
        <begin position="5"/>
        <end position="156"/>
    </location>
</feature>